<name>A0A850C7L2_9ACTN</name>
<sequence length="315" mass="34949">MRDQIESPLTGDAIDVASREYSTLEYCLFLNSLLSLWNSPSGSNAQVRDRVLSASEELISRQHEQGYFPSAEFRFPPTEITGLALVALAQAGHDRDEQVERGLDFLSTQVRQADGSVRSTCAGEDVGWPEGPEPGRAIADSLESGEGLKRTYPAALTLLALSLWDSHPKERERITAFLLGQSPGGLWGPIRQAPPSPGFTAAVLTALIASTQDPRPFRRSFKYLRATRVRHNRWLREEEVWVVSARDQELYGSISIPTTAWCRTALELVRDPLRAREALIAHGPNPDFGSGTEDVNLVSPPRRNRTYRRTGARAE</sequence>
<feature type="region of interest" description="Disordered" evidence="1">
    <location>
        <begin position="283"/>
        <end position="315"/>
    </location>
</feature>
<gene>
    <name evidence="2" type="ORF">HOQ43_02040</name>
</gene>
<dbReference type="Gene3D" id="1.50.10.20">
    <property type="match status" value="1"/>
</dbReference>
<dbReference type="InterPro" id="IPR008930">
    <property type="entry name" value="Terpenoid_cyclase/PrenylTrfase"/>
</dbReference>
<evidence type="ECO:0008006" key="4">
    <source>
        <dbReference type="Google" id="ProtNLM"/>
    </source>
</evidence>
<dbReference type="SUPFAM" id="SSF48239">
    <property type="entry name" value="Terpenoid cyclases/Protein prenyltransferases"/>
    <property type="match status" value="1"/>
</dbReference>
<comment type="caution">
    <text evidence="2">The sequence shown here is derived from an EMBL/GenBank/DDBJ whole genome shotgun (WGS) entry which is preliminary data.</text>
</comment>
<dbReference type="EMBL" id="JABFXE010000087">
    <property type="protein sequence ID" value="NUQ87233.1"/>
    <property type="molecule type" value="Genomic_DNA"/>
</dbReference>
<accession>A0A850C7L2</accession>
<organism evidence="2 3">
    <name type="scientific">Glycomyces artemisiae</name>
    <dbReference type="NCBI Taxonomy" id="1076443"/>
    <lineage>
        <taxon>Bacteria</taxon>
        <taxon>Bacillati</taxon>
        <taxon>Actinomycetota</taxon>
        <taxon>Actinomycetes</taxon>
        <taxon>Glycomycetales</taxon>
        <taxon>Glycomycetaceae</taxon>
        <taxon>Glycomyces</taxon>
    </lineage>
</organism>
<feature type="compositionally biased region" description="Basic residues" evidence="1">
    <location>
        <begin position="302"/>
        <end position="315"/>
    </location>
</feature>
<evidence type="ECO:0000313" key="2">
    <source>
        <dbReference type="EMBL" id="NUQ87233.1"/>
    </source>
</evidence>
<evidence type="ECO:0000256" key="1">
    <source>
        <dbReference type="SAM" id="MobiDB-lite"/>
    </source>
</evidence>
<evidence type="ECO:0000313" key="3">
    <source>
        <dbReference type="Proteomes" id="UP000574690"/>
    </source>
</evidence>
<dbReference type="AlphaFoldDB" id="A0A850C7L2"/>
<proteinExistence type="predicted"/>
<dbReference type="Proteomes" id="UP000574690">
    <property type="component" value="Unassembled WGS sequence"/>
</dbReference>
<protein>
    <recommendedName>
        <fullName evidence="4">Prenyltransferase/squalene oxidase-like repeat protein</fullName>
    </recommendedName>
</protein>
<reference evidence="2 3" key="1">
    <citation type="submission" date="2020-05" db="EMBL/GenBank/DDBJ databases">
        <title>DNA-SIP metagenomic assembled genomes.</title>
        <authorList>
            <person name="Yu J."/>
        </authorList>
    </citation>
    <scope>NUCLEOTIDE SEQUENCE [LARGE SCALE GENOMIC DNA]</scope>
    <source>
        <strain evidence="2">Bin5.27</strain>
    </source>
</reference>